<dbReference type="InterPro" id="IPR036397">
    <property type="entry name" value="RNaseH_sf"/>
</dbReference>
<protein>
    <recommendedName>
        <fullName evidence="2">Exonuclease domain-containing protein</fullName>
    </recommendedName>
</protein>
<comment type="caution">
    <text evidence="3">The sequence shown here is derived from an EMBL/GenBank/DDBJ whole genome shotgun (WGS) entry which is preliminary data.</text>
</comment>
<dbReference type="EMBL" id="MFGO01000021">
    <property type="protein sequence ID" value="OGF40745.1"/>
    <property type="molecule type" value="Genomic_DNA"/>
</dbReference>
<dbReference type="Proteomes" id="UP000177579">
    <property type="component" value="Unassembled WGS sequence"/>
</dbReference>
<dbReference type="AlphaFoldDB" id="A0A1F5TP30"/>
<dbReference type="PANTHER" id="PTHR30231">
    <property type="entry name" value="DNA POLYMERASE III SUBUNIT EPSILON"/>
    <property type="match status" value="1"/>
</dbReference>
<dbReference type="CDD" id="cd06127">
    <property type="entry name" value="DEDDh"/>
    <property type="match status" value="1"/>
</dbReference>
<dbReference type="SMART" id="SM00479">
    <property type="entry name" value="EXOIII"/>
    <property type="match status" value="1"/>
</dbReference>
<proteinExistence type="predicted"/>
<dbReference type="GO" id="GO:0005829">
    <property type="term" value="C:cytosol"/>
    <property type="evidence" value="ECO:0007669"/>
    <property type="project" value="TreeGrafter"/>
</dbReference>
<keyword evidence="1" id="KW-0175">Coiled coil</keyword>
<feature type="domain" description="Exonuclease" evidence="2">
    <location>
        <begin position="20"/>
        <end position="186"/>
    </location>
</feature>
<dbReference type="Gene3D" id="3.30.420.10">
    <property type="entry name" value="Ribonuclease H-like superfamily/Ribonuclease H"/>
    <property type="match status" value="1"/>
</dbReference>
<evidence type="ECO:0000313" key="4">
    <source>
        <dbReference type="Proteomes" id="UP000177579"/>
    </source>
</evidence>
<gene>
    <name evidence="3" type="ORF">A2531_06925</name>
</gene>
<evidence type="ECO:0000256" key="1">
    <source>
        <dbReference type="SAM" id="Coils"/>
    </source>
</evidence>
<feature type="coiled-coil region" evidence="1">
    <location>
        <begin position="250"/>
        <end position="277"/>
    </location>
</feature>
<dbReference type="GO" id="GO:0045004">
    <property type="term" value="P:DNA replication proofreading"/>
    <property type="evidence" value="ECO:0007669"/>
    <property type="project" value="TreeGrafter"/>
</dbReference>
<dbReference type="InterPro" id="IPR013520">
    <property type="entry name" value="Ribonucl_H"/>
</dbReference>
<reference evidence="3 4" key="1">
    <citation type="journal article" date="2016" name="Nat. Commun.">
        <title>Thousands of microbial genomes shed light on interconnected biogeochemical processes in an aquifer system.</title>
        <authorList>
            <person name="Anantharaman K."/>
            <person name="Brown C.T."/>
            <person name="Hug L.A."/>
            <person name="Sharon I."/>
            <person name="Castelle C.J."/>
            <person name="Probst A.J."/>
            <person name="Thomas B.C."/>
            <person name="Singh A."/>
            <person name="Wilkins M.J."/>
            <person name="Karaoz U."/>
            <person name="Brodie E.L."/>
            <person name="Williams K.H."/>
            <person name="Hubbard S.S."/>
            <person name="Banfield J.F."/>
        </authorList>
    </citation>
    <scope>NUCLEOTIDE SEQUENCE [LARGE SCALE GENOMIC DNA]</scope>
</reference>
<dbReference type="Pfam" id="PF00929">
    <property type="entry name" value="RNase_T"/>
    <property type="match status" value="1"/>
</dbReference>
<dbReference type="InterPro" id="IPR012337">
    <property type="entry name" value="RNaseH-like_sf"/>
</dbReference>
<name>A0A1F5TP30_9BACT</name>
<sequence>MLFRSQQFSEIAKLVKLDKPLVIFDIETTGLDISSDKIIEIAYIKIFENGKVEKDSFLINPEMPIPRESTIIHNINDETVANSPTFKKIAQQLWEVFNNCYYSGFNIINFDLLILRREFVRVGMDFEYHTEQIIDSKKIFQHMAPINLSSAYEYYSWKAFNKKRSSMSHAETAAEILIKQFERYNELSDKKFLTKIHKEDSDINIDNIRKFYWRNGEACFSFSKYKDKPISEVAKKDRNFLEWIIAADFTEETKRIIKTALERIDRKEAQNSKLKAQD</sequence>
<dbReference type="PANTHER" id="PTHR30231:SF41">
    <property type="entry name" value="DNA POLYMERASE III SUBUNIT EPSILON"/>
    <property type="match status" value="1"/>
</dbReference>
<dbReference type="GO" id="GO:0008408">
    <property type="term" value="F:3'-5' exonuclease activity"/>
    <property type="evidence" value="ECO:0007669"/>
    <property type="project" value="TreeGrafter"/>
</dbReference>
<accession>A0A1F5TP30</accession>
<dbReference type="SUPFAM" id="SSF53098">
    <property type="entry name" value="Ribonuclease H-like"/>
    <property type="match status" value="1"/>
</dbReference>
<organism evidence="3 4">
    <name type="scientific">Candidatus Falkowbacteria bacterium RIFOXYD2_FULL_34_120</name>
    <dbReference type="NCBI Taxonomy" id="1798007"/>
    <lineage>
        <taxon>Bacteria</taxon>
        <taxon>Candidatus Falkowiibacteriota</taxon>
    </lineage>
</organism>
<evidence type="ECO:0000259" key="2">
    <source>
        <dbReference type="SMART" id="SM00479"/>
    </source>
</evidence>
<evidence type="ECO:0000313" key="3">
    <source>
        <dbReference type="EMBL" id="OGF40745.1"/>
    </source>
</evidence>
<dbReference type="GO" id="GO:0003676">
    <property type="term" value="F:nucleic acid binding"/>
    <property type="evidence" value="ECO:0007669"/>
    <property type="project" value="InterPro"/>
</dbReference>